<keyword evidence="2" id="KW-1133">Transmembrane helix</keyword>
<comment type="caution">
    <text evidence="3">The sequence shown here is derived from an EMBL/GenBank/DDBJ whole genome shotgun (WGS) entry which is preliminary data.</text>
</comment>
<feature type="region of interest" description="Disordered" evidence="1">
    <location>
        <begin position="13"/>
        <end position="48"/>
    </location>
</feature>
<gene>
    <name evidence="3" type="ORF">O6P43_022523</name>
</gene>
<protein>
    <submittedName>
        <fullName evidence="3">Transmembrane protein</fullName>
    </submittedName>
</protein>
<accession>A0AAD7PHP4</accession>
<keyword evidence="2" id="KW-0472">Membrane</keyword>
<feature type="compositionally biased region" description="Low complexity" evidence="1">
    <location>
        <begin position="14"/>
        <end position="35"/>
    </location>
</feature>
<dbReference type="AlphaFoldDB" id="A0AAD7PHP4"/>
<name>A0AAD7PHP4_QUISA</name>
<evidence type="ECO:0000256" key="2">
    <source>
        <dbReference type="SAM" id="Phobius"/>
    </source>
</evidence>
<reference evidence="3" key="1">
    <citation type="journal article" date="2023" name="Science">
        <title>Elucidation of the pathway for biosynthesis of saponin adjuvants from the soapbark tree.</title>
        <authorList>
            <person name="Reed J."/>
            <person name="Orme A."/>
            <person name="El-Demerdash A."/>
            <person name="Owen C."/>
            <person name="Martin L.B.B."/>
            <person name="Misra R.C."/>
            <person name="Kikuchi S."/>
            <person name="Rejzek M."/>
            <person name="Martin A.C."/>
            <person name="Harkess A."/>
            <person name="Leebens-Mack J."/>
            <person name="Louveau T."/>
            <person name="Stephenson M.J."/>
            <person name="Osbourn A."/>
        </authorList>
    </citation>
    <scope>NUCLEOTIDE SEQUENCE</scope>
    <source>
        <strain evidence="3">S10</strain>
    </source>
</reference>
<sequence length="106" mass="11303">MEGFQKAIRKISIEPKSGSSTSSTSSFQSPNLSELSGGGGGGVSASLSSSEQPHILAIRTSGHVVSVWTCSKLCAFCFAAGVVFGFTLRRRVRRWASKLIKRLHDS</sequence>
<dbReference type="Proteomes" id="UP001163823">
    <property type="component" value="Chromosome 9"/>
</dbReference>
<dbReference type="EMBL" id="JARAOO010000009">
    <property type="protein sequence ID" value="KAJ7956023.1"/>
    <property type="molecule type" value="Genomic_DNA"/>
</dbReference>
<feature type="transmembrane region" description="Helical" evidence="2">
    <location>
        <begin position="65"/>
        <end position="88"/>
    </location>
</feature>
<proteinExistence type="predicted"/>
<evidence type="ECO:0000313" key="3">
    <source>
        <dbReference type="EMBL" id="KAJ7956023.1"/>
    </source>
</evidence>
<evidence type="ECO:0000256" key="1">
    <source>
        <dbReference type="SAM" id="MobiDB-lite"/>
    </source>
</evidence>
<evidence type="ECO:0000313" key="4">
    <source>
        <dbReference type="Proteomes" id="UP001163823"/>
    </source>
</evidence>
<dbReference type="KEGG" id="qsa:O6P43_022523"/>
<organism evidence="3 4">
    <name type="scientific">Quillaja saponaria</name>
    <name type="common">Soap bark tree</name>
    <dbReference type="NCBI Taxonomy" id="32244"/>
    <lineage>
        <taxon>Eukaryota</taxon>
        <taxon>Viridiplantae</taxon>
        <taxon>Streptophyta</taxon>
        <taxon>Embryophyta</taxon>
        <taxon>Tracheophyta</taxon>
        <taxon>Spermatophyta</taxon>
        <taxon>Magnoliopsida</taxon>
        <taxon>eudicotyledons</taxon>
        <taxon>Gunneridae</taxon>
        <taxon>Pentapetalae</taxon>
        <taxon>rosids</taxon>
        <taxon>fabids</taxon>
        <taxon>Fabales</taxon>
        <taxon>Quillajaceae</taxon>
        <taxon>Quillaja</taxon>
    </lineage>
</organism>
<keyword evidence="4" id="KW-1185">Reference proteome</keyword>
<keyword evidence="2 3" id="KW-0812">Transmembrane</keyword>